<dbReference type="Pfam" id="PF00590">
    <property type="entry name" value="TP_methylase"/>
    <property type="match status" value="1"/>
</dbReference>
<evidence type="ECO:0000313" key="9">
    <source>
        <dbReference type="Proteomes" id="UP000663505"/>
    </source>
</evidence>
<dbReference type="EC" id="2.1.1.198" evidence="6"/>
<gene>
    <name evidence="6 8" type="primary">rsmI</name>
    <name evidence="8" type="ORF">JZ786_02440</name>
</gene>
<evidence type="ECO:0000256" key="3">
    <source>
        <dbReference type="ARBA" id="ARBA00022603"/>
    </source>
</evidence>
<evidence type="ECO:0000256" key="2">
    <source>
        <dbReference type="ARBA" id="ARBA00022552"/>
    </source>
</evidence>
<dbReference type="KEGG" id="afx:JZ786_02440"/>
<keyword evidence="3 6" id="KW-0489">Methyltransferase</keyword>
<dbReference type="Gene3D" id="3.40.1010.10">
    <property type="entry name" value="Cobalt-precorrin-4 Transmethylase, Domain 1"/>
    <property type="match status" value="1"/>
</dbReference>
<organism evidence="8 9">
    <name type="scientific">Alicyclobacillus mengziensis</name>
    <dbReference type="NCBI Taxonomy" id="2931921"/>
    <lineage>
        <taxon>Bacteria</taxon>
        <taxon>Bacillati</taxon>
        <taxon>Bacillota</taxon>
        <taxon>Bacilli</taxon>
        <taxon>Bacillales</taxon>
        <taxon>Alicyclobacillaceae</taxon>
        <taxon>Alicyclobacillus</taxon>
    </lineage>
</organism>
<dbReference type="Proteomes" id="UP000663505">
    <property type="component" value="Chromosome"/>
</dbReference>
<reference evidence="8 9" key="1">
    <citation type="submission" date="2021-02" db="EMBL/GenBank/DDBJ databases">
        <title>Alicyclobacillus curvatus sp. nov. and Alicyclobacillus mengziensis sp. nov., two acidophilic bacteria isolated from acid mine drainage.</title>
        <authorList>
            <person name="Huang Y."/>
        </authorList>
    </citation>
    <scope>NUCLEOTIDE SEQUENCE [LARGE SCALE GENOMIC DNA]</scope>
    <source>
        <strain evidence="8 9">S30H14</strain>
    </source>
</reference>
<dbReference type="PANTHER" id="PTHR46111:SF1">
    <property type="entry name" value="RIBOSOMAL RNA SMALL SUBUNIT METHYLTRANSFERASE I"/>
    <property type="match status" value="1"/>
</dbReference>
<dbReference type="InterPro" id="IPR008189">
    <property type="entry name" value="rRNA_ssu_MeTfrase_I"/>
</dbReference>
<comment type="similarity">
    <text evidence="6">Belongs to the methyltransferase superfamily. RsmI family.</text>
</comment>
<dbReference type="InterPro" id="IPR018063">
    <property type="entry name" value="SAM_MeTrfase_RsmI_CS"/>
</dbReference>
<dbReference type="Gene3D" id="3.30.950.10">
    <property type="entry name" value="Methyltransferase, Cobalt-precorrin-4 Transmethylase, Domain 2"/>
    <property type="match status" value="1"/>
</dbReference>
<dbReference type="CDD" id="cd11648">
    <property type="entry name" value="RsmI"/>
    <property type="match status" value="1"/>
</dbReference>
<dbReference type="GO" id="GO:0070677">
    <property type="term" value="F:rRNA (cytosine-2'-O-)-methyltransferase activity"/>
    <property type="evidence" value="ECO:0007669"/>
    <property type="project" value="UniProtKB-UniRule"/>
</dbReference>
<dbReference type="SUPFAM" id="SSF53790">
    <property type="entry name" value="Tetrapyrrole methylase"/>
    <property type="match status" value="1"/>
</dbReference>
<dbReference type="InterPro" id="IPR000878">
    <property type="entry name" value="4pyrrol_Mease"/>
</dbReference>
<dbReference type="FunFam" id="3.40.1010.10:FF:000007">
    <property type="entry name" value="Ribosomal RNA small subunit methyltransferase I"/>
    <property type="match status" value="1"/>
</dbReference>
<dbReference type="FunFam" id="3.30.950.10:FF:000002">
    <property type="entry name" value="Ribosomal RNA small subunit methyltransferase I"/>
    <property type="match status" value="1"/>
</dbReference>
<comment type="catalytic activity">
    <reaction evidence="6">
        <text>cytidine(1402) in 16S rRNA + S-adenosyl-L-methionine = 2'-O-methylcytidine(1402) in 16S rRNA + S-adenosyl-L-homocysteine + H(+)</text>
        <dbReference type="Rhea" id="RHEA:42924"/>
        <dbReference type="Rhea" id="RHEA-COMP:10285"/>
        <dbReference type="Rhea" id="RHEA-COMP:10286"/>
        <dbReference type="ChEBI" id="CHEBI:15378"/>
        <dbReference type="ChEBI" id="CHEBI:57856"/>
        <dbReference type="ChEBI" id="CHEBI:59789"/>
        <dbReference type="ChEBI" id="CHEBI:74495"/>
        <dbReference type="ChEBI" id="CHEBI:82748"/>
        <dbReference type="EC" id="2.1.1.198"/>
    </reaction>
</comment>
<comment type="function">
    <text evidence="6">Catalyzes the 2'-O-methylation of the ribose of cytidine 1402 (C1402) in 16S rRNA.</text>
</comment>
<evidence type="ECO:0000256" key="1">
    <source>
        <dbReference type="ARBA" id="ARBA00022490"/>
    </source>
</evidence>
<proteinExistence type="inferred from homology"/>
<evidence type="ECO:0000256" key="6">
    <source>
        <dbReference type="HAMAP-Rule" id="MF_01877"/>
    </source>
</evidence>
<keyword evidence="5 6" id="KW-0949">S-adenosyl-L-methionine</keyword>
<dbReference type="HAMAP" id="MF_01877">
    <property type="entry name" value="16SrRNA_methyltr_I"/>
    <property type="match status" value="1"/>
</dbReference>
<evidence type="ECO:0000313" key="8">
    <source>
        <dbReference type="EMBL" id="QSO49640.1"/>
    </source>
</evidence>
<keyword evidence="9" id="KW-1185">Reference proteome</keyword>
<dbReference type="InterPro" id="IPR035996">
    <property type="entry name" value="4pyrrol_Methylase_sf"/>
</dbReference>
<accession>A0A9X7Z9G2</accession>
<dbReference type="EMBL" id="CP071182">
    <property type="protein sequence ID" value="QSO49640.1"/>
    <property type="molecule type" value="Genomic_DNA"/>
</dbReference>
<evidence type="ECO:0000256" key="4">
    <source>
        <dbReference type="ARBA" id="ARBA00022679"/>
    </source>
</evidence>
<keyword evidence="1 6" id="KW-0963">Cytoplasm</keyword>
<evidence type="ECO:0000259" key="7">
    <source>
        <dbReference type="Pfam" id="PF00590"/>
    </source>
</evidence>
<keyword evidence="4 6" id="KW-0808">Transferase</keyword>
<dbReference type="PROSITE" id="PS01296">
    <property type="entry name" value="RSMI"/>
    <property type="match status" value="1"/>
</dbReference>
<comment type="subcellular location">
    <subcellularLocation>
        <location evidence="6">Cytoplasm</location>
    </subcellularLocation>
</comment>
<dbReference type="InterPro" id="IPR014777">
    <property type="entry name" value="4pyrrole_Mease_sub1"/>
</dbReference>
<name>A0A9X7Z9G2_9BACL</name>
<dbReference type="NCBIfam" id="TIGR00096">
    <property type="entry name" value="16S rRNA (cytidine(1402)-2'-O)-methyltransferase"/>
    <property type="match status" value="1"/>
</dbReference>
<feature type="domain" description="Tetrapyrrole methylase" evidence="7">
    <location>
        <begin position="13"/>
        <end position="211"/>
    </location>
</feature>
<sequence length="295" mass="32683">MKATRSFEAEGPKLYICSTPIGNLDDVTPRLIEILRTVDVVAAEDTRQTRKLLTRYDIHVPELVSYHEHNAVYRRDWLQTLWKLGKRVALVSDAGTPIVSDPGDDAVQLAIEAGVPVVPIPGPSAVLAALVSSGLPAIPFTFVGFLPRGAKESREALDRFGKLSWTFIFYEAPHRLQKTLSQLATLWPERQITLAKELTKRHETLVYGTAVEVHDFIAKESPRGEYVVVVGPASETEKCVDLATCRADDGDALSLQEAVQMVRRLMGQGVSHKEAVKKVAEENGLRRKDLYDSTL</sequence>
<keyword evidence="2 6" id="KW-0698">rRNA processing</keyword>
<dbReference type="AlphaFoldDB" id="A0A9X7Z9G2"/>
<dbReference type="PIRSF" id="PIRSF005917">
    <property type="entry name" value="MTase_YraL"/>
    <property type="match status" value="1"/>
</dbReference>
<protein>
    <recommendedName>
        <fullName evidence="6">Ribosomal RNA small subunit methyltransferase I</fullName>
        <ecNumber evidence="6">2.1.1.198</ecNumber>
    </recommendedName>
    <alternativeName>
        <fullName evidence="6">16S rRNA 2'-O-ribose C1402 methyltransferase</fullName>
    </alternativeName>
    <alternativeName>
        <fullName evidence="6">rRNA (cytidine-2'-O-)-methyltransferase RsmI</fullName>
    </alternativeName>
</protein>
<evidence type="ECO:0000256" key="5">
    <source>
        <dbReference type="ARBA" id="ARBA00022691"/>
    </source>
</evidence>
<dbReference type="PANTHER" id="PTHR46111">
    <property type="entry name" value="RIBOSOMAL RNA SMALL SUBUNIT METHYLTRANSFERASE I"/>
    <property type="match status" value="1"/>
</dbReference>
<dbReference type="InterPro" id="IPR014776">
    <property type="entry name" value="4pyrrole_Mease_sub2"/>
</dbReference>
<dbReference type="GO" id="GO:0005737">
    <property type="term" value="C:cytoplasm"/>
    <property type="evidence" value="ECO:0007669"/>
    <property type="project" value="UniProtKB-SubCell"/>
</dbReference>